<keyword evidence="2" id="KW-1185">Reference proteome</keyword>
<dbReference type="RefSeq" id="WP_007171292.1">
    <property type="nucleotide sequence ID" value="NZ_GG770558.1"/>
</dbReference>
<dbReference type="eggNOG" id="ENOG5032KJ9">
    <property type="taxonomic scope" value="Bacteria"/>
</dbReference>
<dbReference type="Proteomes" id="UP000003653">
    <property type="component" value="Unassembled WGS sequence"/>
</dbReference>
<name>D5PIV2_9MYCO</name>
<evidence type="ECO:0000313" key="1">
    <source>
        <dbReference type="EMBL" id="EFG73976.1"/>
    </source>
</evidence>
<proteinExistence type="predicted"/>
<sequence length="106" mass="11562">MVARRLQCWECGTAFYGRADARYCSAACRQKSHRARARRRVADETVAVPGLGDAIARAREAREKARIARERAHATCGEASKARAALARLSARDGGEPAPVRRATPD</sequence>
<reference evidence="1 2" key="1">
    <citation type="submission" date="2010-04" db="EMBL/GenBank/DDBJ databases">
        <authorList>
            <person name="Muzny D."/>
            <person name="Qin X."/>
            <person name="Deng J."/>
            <person name="Jiang H."/>
            <person name="Liu Y."/>
            <person name="Qu J."/>
            <person name="Song X.-Z."/>
            <person name="Zhang L."/>
            <person name="Thornton R."/>
            <person name="Coyle M."/>
            <person name="Francisco L."/>
            <person name="Jackson L."/>
            <person name="Javaid M."/>
            <person name="Korchina V."/>
            <person name="Kovar C."/>
            <person name="Mata R."/>
            <person name="Mathew T."/>
            <person name="Ngo R."/>
            <person name="Nguyen L."/>
            <person name="Nguyen N."/>
            <person name="Okwuonu G."/>
            <person name="Ongeri F."/>
            <person name="Pham C."/>
            <person name="Simmons D."/>
            <person name="Wilczek-Boney K."/>
            <person name="Hale W."/>
            <person name="Jakkamsetti A."/>
            <person name="Pham P."/>
            <person name="Ruth R."/>
            <person name="San Lucas F."/>
            <person name="Warren J."/>
            <person name="Zhang J."/>
            <person name="Zhao Z."/>
            <person name="Zhou C."/>
            <person name="Zhu D."/>
            <person name="Lee S."/>
            <person name="Bess C."/>
            <person name="Blankenburg K."/>
            <person name="Forbes L."/>
            <person name="Fu Q."/>
            <person name="Gubbala S."/>
            <person name="Hirani K."/>
            <person name="Jayaseelan J.C."/>
            <person name="Lara F."/>
            <person name="Munidasa M."/>
            <person name="Palculict T."/>
            <person name="Patil S."/>
            <person name="Pu L.-L."/>
            <person name="Saada N."/>
            <person name="Tang L."/>
            <person name="Weissenberger G."/>
            <person name="Zhu Y."/>
            <person name="Hemphill L."/>
            <person name="Shang Y."/>
            <person name="Youmans B."/>
            <person name="Ayvaz T."/>
            <person name="Ross M."/>
            <person name="Santibanez J."/>
            <person name="Aqrawi P."/>
            <person name="Gross S."/>
            <person name="Joshi V."/>
            <person name="Fowler G."/>
            <person name="Nazareth L."/>
            <person name="Reid J."/>
            <person name="Worley K."/>
            <person name="Petrosino J."/>
            <person name="Highlander S."/>
            <person name="Gibbs R."/>
        </authorList>
    </citation>
    <scope>NUCLEOTIDE SEQUENCE [LARGE SCALE GENOMIC DNA]</scope>
    <source>
        <strain evidence="1 2">ATCC BAA-614</strain>
    </source>
</reference>
<dbReference type="AlphaFoldDB" id="D5PIV2"/>
<comment type="caution">
    <text evidence="1">The sequence shown here is derived from an EMBL/GenBank/DDBJ whole genome shotgun (WGS) entry which is preliminary data.</text>
</comment>
<dbReference type="HOGENOM" id="CLU_2220250_0_0_11"/>
<accession>D5PIV2</accession>
<organism evidence="1 2">
    <name type="scientific">Mycobacterium parascrofulaceum ATCC BAA-614</name>
    <dbReference type="NCBI Taxonomy" id="525368"/>
    <lineage>
        <taxon>Bacteria</taxon>
        <taxon>Bacillati</taxon>
        <taxon>Actinomycetota</taxon>
        <taxon>Actinomycetes</taxon>
        <taxon>Mycobacteriales</taxon>
        <taxon>Mycobacteriaceae</taxon>
        <taxon>Mycobacterium</taxon>
        <taxon>Mycobacterium simiae complex</taxon>
    </lineage>
</organism>
<evidence type="ECO:0000313" key="2">
    <source>
        <dbReference type="Proteomes" id="UP000003653"/>
    </source>
</evidence>
<dbReference type="EMBL" id="ADNV01000389">
    <property type="protein sequence ID" value="EFG73976.1"/>
    <property type="molecule type" value="Genomic_DNA"/>
</dbReference>
<gene>
    <name evidence="1" type="ORF">HMPREF0591_6096</name>
</gene>
<protein>
    <submittedName>
        <fullName evidence="1">Uncharacterized protein</fullName>
    </submittedName>
</protein>